<proteinExistence type="predicted"/>
<dbReference type="AlphaFoldDB" id="A0A1M7E9A7"/>
<evidence type="ECO:0000313" key="2">
    <source>
        <dbReference type="Proteomes" id="UP000322545"/>
    </source>
</evidence>
<dbReference type="Proteomes" id="UP000322545">
    <property type="component" value="Unassembled WGS sequence"/>
</dbReference>
<sequence>MAITASAERENTIVPVTPGRHGPRRWRRFSSYAFARSLQDVPIVMAELEPAASALPLAFRQTPSGWEVVALLGLSPATRGLFVTASGTWRGTYVPSALRAYPFVADDSGADGKATLMIDEASGLITDDPADEPFFEGTAQPSEALAQVIAFFQTRAASRHETLRAAGALAEAGLLTRWTPSHGMSEADASGYWSVDQAALGAVPENELAKLWQAGALRLAQSQLVSLHHLGWIARCAAAGAATPKAQIAYPQPMDPSGDIASFLSALSEAQAADLDQRS</sequence>
<organism evidence="1 2">
    <name type="scientific">Roseovarius litoreus</name>
    <dbReference type="NCBI Taxonomy" id="1155722"/>
    <lineage>
        <taxon>Bacteria</taxon>
        <taxon>Pseudomonadati</taxon>
        <taxon>Pseudomonadota</taxon>
        <taxon>Alphaproteobacteria</taxon>
        <taxon>Rhodobacterales</taxon>
        <taxon>Roseobacteraceae</taxon>
        <taxon>Roseovarius</taxon>
    </lineage>
</organism>
<protein>
    <submittedName>
        <fullName evidence="1">SapC protein</fullName>
    </submittedName>
</protein>
<dbReference type="EMBL" id="FRCB01000003">
    <property type="protein sequence ID" value="SHL88345.1"/>
    <property type="molecule type" value="Genomic_DNA"/>
</dbReference>
<gene>
    <name evidence="1" type="ORF">SAMN05443432_103258</name>
</gene>
<keyword evidence="2" id="KW-1185">Reference proteome</keyword>
<name>A0A1M7E9A7_9RHOB</name>
<dbReference type="Pfam" id="PF07277">
    <property type="entry name" value="SapC"/>
    <property type="match status" value="1"/>
</dbReference>
<reference evidence="1 2" key="1">
    <citation type="submission" date="2016-11" db="EMBL/GenBank/DDBJ databases">
        <authorList>
            <person name="Varghese N."/>
            <person name="Submissions S."/>
        </authorList>
    </citation>
    <scope>NUCLEOTIDE SEQUENCE [LARGE SCALE GENOMIC DNA]</scope>
    <source>
        <strain evidence="1 2">DSM 28249</strain>
    </source>
</reference>
<evidence type="ECO:0000313" key="1">
    <source>
        <dbReference type="EMBL" id="SHL88345.1"/>
    </source>
</evidence>
<dbReference type="InterPro" id="IPR010836">
    <property type="entry name" value="SapC"/>
</dbReference>
<dbReference type="RefSeq" id="WP_149779046.1">
    <property type="nucleotide sequence ID" value="NZ_FRCB01000003.1"/>
</dbReference>
<accession>A0A1M7E9A7</accession>